<dbReference type="PANTHER" id="PTHR30313:SF2">
    <property type="entry name" value="DNA PRIMASE"/>
    <property type="match status" value="1"/>
</dbReference>
<evidence type="ECO:0000313" key="14">
    <source>
        <dbReference type="EMBL" id="VAY86583.1"/>
    </source>
</evidence>
<dbReference type="SUPFAM" id="SSF56731">
    <property type="entry name" value="DNA primase core"/>
    <property type="match status" value="1"/>
</dbReference>
<evidence type="ECO:0000256" key="11">
    <source>
        <dbReference type="ARBA" id="ARBA00023125"/>
    </source>
</evidence>
<keyword evidence="10" id="KW-0460">Magnesium</keyword>
<keyword evidence="3" id="KW-0639">Primosome</keyword>
<reference evidence="14" key="1">
    <citation type="submission" date="2018-10" db="EMBL/GenBank/DDBJ databases">
        <authorList>
            <person name="Aoki K."/>
        </authorList>
    </citation>
    <scope>NUCLEOTIDE SEQUENCE</scope>
</reference>
<keyword evidence="6" id="KW-0235">DNA replication</keyword>
<evidence type="ECO:0000256" key="5">
    <source>
        <dbReference type="ARBA" id="ARBA00022695"/>
    </source>
</evidence>
<dbReference type="InterPro" id="IPR030846">
    <property type="entry name" value="DnaG_bac"/>
</dbReference>
<dbReference type="EC" id="2.7.7.-" evidence="14"/>
<dbReference type="InterPro" id="IPR013264">
    <property type="entry name" value="DNAG_N"/>
</dbReference>
<accession>A0A3B1E918</accession>
<sequence length="550" mass="63197">MISEHSIELVKSNIDIVDTISNYIELKKNGTNYKARCPFHGEKTPSFVVSSVKQIYHCFGCGVSGDAIKFIMEHDKLTYIETIEKLASDYNITLEYTKTKTVNIDFSILDSVNNYYKKSLHKNDEILKYLSSRGVFESSIEKFDIGYADANNDFLNFLKSLNIDFQEALKVGILGKGDSGDYYAVFRQRIIFPIYSLKNKVVGFGGRTTIEHNSKYVNSPQSMVFNKSRLLYGYSQARNNIIQSDKVIIAEGYLDVVLLHQAGFCNCVATLGTAMTKEHIPIISRLTKNVLLAYDGDKAGKNAAYKAMRLIQDSSLKGNVCLFDDGVDPADLVASGDIQKLQDIFSNSKNGIEYIFEFIVDKYDLDVSSQKQTAFDECIGFFNTLSNVMQYEYKSFLANLLKLDDKIIPIYRQKQTKRVIIENEDTAELSVLKTMVQNPILIDDVIEYIEYDMFVYHKREFLSIIKDVNSKEALEVSLRDEIECLNDEHFFKQITILMSRFYQSLRKRKLKENLSLSEKSYIMRKIEENIKILKTNTFPTFDENITQYFH</sequence>
<evidence type="ECO:0000256" key="10">
    <source>
        <dbReference type="ARBA" id="ARBA00022842"/>
    </source>
</evidence>
<evidence type="ECO:0000256" key="4">
    <source>
        <dbReference type="ARBA" id="ARBA00022679"/>
    </source>
</evidence>
<dbReference type="PANTHER" id="PTHR30313">
    <property type="entry name" value="DNA PRIMASE"/>
    <property type="match status" value="1"/>
</dbReference>
<dbReference type="Gene3D" id="3.40.1360.10">
    <property type="match status" value="1"/>
</dbReference>
<dbReference type="Gene3D" id="1.10.860.10">
    <property type="entry name" value="DNAb Helicase, Chain A"/>
    <property type="match status" value="1"/>
</dbReference>
<dbReference type="InterPro" id="IPR002694">
    <property type="entry name" value="Znf_CHC2"/>
</dbReference>
<evidence type="ECO:0000256" key="7">
    <source>
        <dbReference type="ARBA" id="ARBA00022723"/>
    </source>
</evidence>
<evidence type="ECO:0000256" key="8">
    <source>
        <dbReference type="ARBA" id="ARBA00022771"/>
    </source>
</evidence>
<keyword evidence="4 14" id="KW-0808">Transferase</keyword>
<dbReference type="CDD" id="cd03364">
    <property type="entry name" value="TOPRIM_DnaG_primases"/>
    <property type="match status" value="1"/>
</dbReference>
<evidence type="ECO:0000256" key="2">
    <source>
        <dbReference type="ARBA" id="ARBA00022478"/>
    </source>
</evidence>
<dbReference type="GO" id="GO:0000428">
    <property type="term" value="C:DNA-directed RNA polymerase complex"/>
    <property type="evidence" value="ECO:0007669"/>
    <property type="project" value="UniProtKB-KW"/>
</dbReference>
<keyword evidence="2" id="KW-0240">DNA-directed RNA polymerase</keyword>
<dbReference type="SMART" id="SM00493">
    <property type="entry name" value="TOPRIM"/>
    <property type="match status" value="1"/>
</dbReference>
<proteinExistence type="inferred from homology"/>
<organism evidence="14">
    <name type="scientific">hydrothermal vent metagenome</name>
    <dbReference type="NCBI Taxonomy" id="652676"/>
    <lineage>
        <taxon>unclassified sequences</taxon>
        <taxon>metagenomes</taxon>
        <taxon>ecological metagenomes</taxon>
    </lineage>
</organism>
<gene>
    <name evidence="14" type="ORF">MNB_ARC-1_528</name>
</gene>
<dbReference type="Gene3D" id="3.90.980.10">
    <property type="entry name" value="DNA primase, catalytic core, N-terminal domain"/>
    <property type="match status" value="1"/>
</dbReference>
<dbReference type="InterPro" id="IPR050219">
    <property type="entry name" value="DnaG_primase"/>
</dbReference>
<keyword evidence="7" id="KW-0479">Metal-binding</keyword>
<keyword evidence="9" id="KW-0862">Zinc</keyword>
<dbReference type="GO" id="GO:0003899">
    <property type="term" value="F:DNA-directed RNA polymerase activity"/>
    <property type="evidence" value="ECO:0007669"/>
    <property type="project" value="InterPro"/>
</dbReference>
<keyword evidence="12" id="KW-0804">Transcription</keyword>
<dbReference type="InterPro" id="IPR034151">
    <property type="entry name" value="TOPRIM_DnaG_bac"/>
</dbReference>
<dbReference type="GO" id="GO:0005737">
    <property type="term" value="C:cytoplasm"/>
    <property type="evidence" value="ECO:0007669"/>
    <property type="project" value="TreeGrafter"/>
</dbReference>
<dbReference type="Pfam" id="PF16730">
    <property type="entry name" value="DnaGprimase_HBD"/>
    <property type="match status" value="1"/>
</dbReference>
<keyword evidence="11" id="KW-0238">DNA-binding</keyword>
<name>A0A3B1E918_9ZZZZ</name>
<dbReference type="AlphaFoldDB" id="A0A3B1E918"/>
<dbReference type="Pfam" id="PF01807">
    <property type="entry name" value="Zn_ribbon_DnaG"/>
    <property type="match status" value="1"/>
</dbReference>
<keyword evidence="8" id="KW-0863">Zinc-finger</keyword>
<dbReference type="HAMAP" id="MF_00974">
    <property type="entry name" value="DNA_primase_DnaG"/>
    <property type="match status" value="1"/>
</dbReference>
<feature type="domain" description="Toprim" evidence="13">
    <location>
        <begin position="245"/>
        <end position="326"/>
    </location>
</feature>
<evidence type="ECO:0000256" key="6">
    <source>
        <dbReference type="ARBA" id="ARBA00022705"/>
    </source>
</evidence>
<dbReference type="Gene3D" id="3.90.580.10">
    <property type="entry name" value="Zinc finger, CHC2-type domain"/>
    <property type="match status" value="1"/>
</dbReference>
<keyword evidence="5 14" id="KW-0548">Nucleotidyltransferase</keyword>
<evidence type="ECO:0000256" key="9">
    <source>
        <dbReference type="ARBA" id="ARBA00022833"/>
    </source>
</evidence>
<dbReference type="Pfam" id="PF08275">
    <property type="entry name" value="DNAG_N"/>
    <property type="match status" value="1"/>
</dbReference>
<dbReference type="GO" id="GO:0006269">
    <property type="term" value="P:DNA replication, synthesis of primer"/>
    <property type="evidence" value="ECO:0007669"/>
    <property type="project" value="UniProtKB-KW"/>
</dbReference>
<dbReference type="InterPro" id="IPR006171">
    <property type="entry name" value="TOPRIM_dom"/>
</dbReference>
<dbReference type="InterPro" id="IPR016136">
    <property type="entry name" value="DNA_helicase_N/primase_C"/>
</dbReference>
<dbReference type="InterPro" id="IPR037068">
    <property type="entry name" value="DNA_primase_core_N_sf"/>
</dbReference>
<evidence type="ECO:0000256" key="12">
    <source>
        <dbReference type="ARBA" id="ARBA00023163"/>
    </source>
</evidence>
<evidence type="ECO:0000259" key="13">
    <source>
        <dbReference type="PROSITE" id="PS50880"/>
    </source>
</evidence>
<protein>
    <submittedName>
        <fullName evidence="14">DNA primase</fullName>
        <ecNumber evidence="14">2.7.7.-</ecNumber>
    </submittedName>
</protein>
<dbReference type="SUPFAM" id="SSF57783">
    <property type="entry name" value="Zinc beta-ribbon"/>
    <property type="match status" value="1"/>
</dbReference>
<dbReference type="GO" id="GO:0003677">
    <property type="term" value="F:DNA binding"/>
    <property type="evidence" value="ECO:0007669"/>
    <property type="project" value="UniProtKB-KW"/>
</dbReference>
<dbReference type="FunFam" id="3.90.580.10:FF:000001">
    <property type="entry name" value="DNA primase"/>
    <property type="match status" value="1"/>
</dbReference>
<evidence type="ECO:0000256" key="1">
    <source>
        <dbReference type="ARBA" id="ARBA00001947"/>
    </source>
</evidence>
<dbReference type="InterPro" id="IPR036977">
    <property type="entry name" value="DNA_primase_Znf_CHC2"/>
</dbReference>
<dbReference type="PIRSF" id="PIRSF002811">
    <property type="entry name" value="DnaG"/>
    <property type="match status" value="1"/>
</dbReference>
<dbReference type="PROSITE" id="PS50880">
    <property type="entry name" value="TOPRIM"/>
    <property type="match status" value="1"/>
</dbReference>
<dbReference type="InterPro" id="IPR006295">
    <property type="entry name" value="DNA_primase_DnaG"/>
</dbReference>
<dbReference type="SMART" id="SM00400">
    <property type="entry name" value="ZnF_CHCC"/>
    <property type="match status" value="1"/>
</dbReference>
<dbReference type="EMBL" id="UOYO01000014">
    <property type="protein sequence ID" value="VAY86583.1"/>
    <property type="molecule type" value="Genomic_DNA"/>
</dbReference>
<evidence type="ECO:0000256" key="3">
    <source>
        <dbReference type="ARBA" id="ARBA00022515"/>
    </source>
</evidence>
<dbReference type="InterPro" id="IPR031988">
    <property type="entry name" value="DnaG_HBD"/>
</dbReference>
<dbReference type="Pfam" id="PF13155">
    <property type="entry name" value="Toprim_2"/>
    <property type="match status" value="1"/>
</dbReference>
<dbReference type="GO" id="GO:1990077">
    <property type="term" value="C:primosome complex"/>
    <property type="evidence" value="ECO:0007669"/>
    <property type="project" value="UniProtKB-KW"/>
</dbReference>
<comment type="cofactor">
    <cofactor evidence="1">
        <name>Zn(2+)</name>
        <dbReference type="ChEBI" id="CHEBI:29105"/>
    </cofactor>
</comment>
<dbReference type="GO" id="GO:0008270">
    <property type="term" value="F:zinc ion binding"/>
    <property type="evidence" value="ECO:0007669"/>
    <property type="project" value="UniProtKB-KW"/>
</dbReference>
<dbReference type="NCBIfam" id="TIGR01391">
    <property type="entry name" value="dnaG"/>
    <property type="match status" value="1"/>
</dbReference>